<dbReference type="EMBL" id="FOXF01000003">
    <property type="protein sequence ID" value="SFP04087.1"/>
    <property type="molecule type" value="Genomic_DNA"/>
</dbReference>
<dbReference type="InterPro" id="IPR022602">
    <property type="entry name" value="DUF2813"/>
</dbReference>
<dbReference type="AlphaFoldDB" id="A0A662ZG80"/>
<keyword evidence="3" id="KW-0540">Nuclease</keyword>
<reference evidence="3 4" key="1">
    <citation type="submission" date="2016-10" db="EMBL/GenBank/DDBJ databases">
        <authorList>
            <person name="Varghese N."/>
            <person name="Submissions S."/>
        </authorList>
    </citation>
    <scope>NUCLEOTIDE SEQUENCE [LARGE SCALE GENOMIC DNA]</scope>
    <source>
        <strain evidence="3 4">DSM 1361</strain>
    </source>
</reference>
<feature type="compositionally biased region" description="Polar residues" evidence="1">
    <location>
        <begin position="200"/>
        <end position="210"/>
    </location>
</feature>
<keyword evidence="4" id="KW-1185">Reference proteome</keyword>
<feature type="compositionally biased region" description="Acidic residues" evidence="1">
    <location>
        <begin position="213"/>
        <end position="226"/>
    </location>
</feature>
<evidence type="ECO:0000256" key="1">
    <source>
        <dbReference type="SAM" id="MobiDB-lite"/>
    </source>
</evidence>
<organism evidence="3 4">
    <name type="scientific">Ruminobacter amylophilus</name>
    <dbReference type="NCBI Taxonomy" id="867"/>
    <lineage>
        <taxon>Bacteria</taxon>
        <taxon>Pseudomonadati</taxon>
        <taxon>Pseudomonadota</taxon>
        <taxon>Gammaproteobacteria</taxon>
        <taxon>Aeromonadales</taxon>
        <taxon>Succinivibrionaceae</taxon>
        <taxon>Ruminobacter</taxon>
    </lineage>
</organism>
<dbReference type="CDD" id="cd01026">
    <property type="entry name" value="TOPRIM_OLD"/>
    <property type="match status" value="1"/>
</dbReference>
<evidence type="ECO:0000313" key="3">
    <source>
        <dbReference type="EMBL" id="SFP04087.1"/>
    </source>
</evidence>
<dbReference type="SUPFAM" id="SSF52540">
    <property type="entry name" value="P-loop containing nucleoside triphosphate hydrolases"/>
    <property type="match status" value="1"/>
</dbReference>
<dbReference type="PANTHER" id="PTHR32182:SF19">
    <property type="entry name" value="HOMOLOGY WITH RECF PROTEIN"/>
    <property type="match status" value="1"/>
</dbReference>
<dbReference type="RefSeq" id="WP_093140217.1">
    <property type="nucleotide sequence ID" value="NZ_FOXF01000003.1"/>
</dbReference>
<dbReference type="GO" id="GO:0004519">
    <property type="term" value="F:endonuclease activity"/>
    <property type="evidence" value="ECO:0007669"/>
    <property type="project" value="UniProtKB-KW"/>
</dbReference>
<feature type="region of interest" description="Disordered" evidence="1">
    <location>
        <begin position="199"/>
        <end position="236"/>
    </location>
</feature>
<accession>A0A662ZG80</accession>
<dbReference type="GO" id="GO:0000731">
    <property type="term" value="P:DNA synthesis involved in DNA repair"/>
    <property type="evidence" value="ECO:0007669"/>
    <property type="project" value="TreeGrafter"/>
</dbReference>
<name>A0A662ZG80_9GAMM</name>
<dbReference type="OrthoDB" id="5836727at2"/>
<keyword evidence="3" id="KW-0378">Hydrolase</keyword>
<dbReference type="PANTHER" id="PTHR32182">
    <property type="entry name" value="DNA REPLICATION AND REPAIR PROTEIN RECF"/>
    <property type="match status" value="1"/>
</dbReference>
<feature type="domain" description="OLD protein-like TOPRIM" evidence="2">
    <location>
        <begin position="461"/>
        <end position="525"/>
    </location>
</feature>
<proteinExistence type="predicted"/>
<dbReference type="InterPro" id="IPR034139">
    <property type="entry name" value="TOPRIM_OLD"/>
</dbReference>
<dbReference type="GO" id="GO:0006302">
    <property type="term" value="P:double-strand break repair"/>
    <property type="evidence" value="ECO:0007669"/>
    <property type="project" value="TreeGrafter"/>
</dbReference>
<evidence type="ECO:0000259" key="2">
    <source>
        <dbReference type="Pfam" id="PF20469"/>
    </source>
</evidence>
<dbReference type="Pfam" id="PF20469">
    <property type="entry name" value="OLD-like_TOPRIM"/>
    <property type="match status" value="1"/>
</dbReference>
<gene>
    <name evidence="3" type="ORF">SAMN02910344_00276</name>
</gene>
<dbReference type="Proteomes" id="UP000243745">
    <property type="component" value="Unassembled WGS sequence"/>
</dbReference>
<sequence length="630" mass="71328">MYLERIEITGYRGISRLTVNFNNQTVLIGENSWGKSSLLRLLWCVLGNGEVPYEFVEDDFRKEVSDYQFERYDEEKQTKYLHEKDISVVLVFREVVLGAALKDSRLQRLYPAWVRCRDSYSRVFYYLHGHMNCNGSVFTDHSFLDANGDLLNQHVSMMKQVVSLLALNPLFRIRDRRRGNHGLDFGGDADNTFRREQDYGSESTGYQNGFDNGDSEDYDYSGDDVSETSFNTAGADDVGRKNQVFGRKSGQQKALEHIRQKLPKFLKSMIVSDGENVADTLLSENLDAINTLLEHYFSIVPPLSRTARGSKGRKTGRDIQDIVLRPVSNEAFGSVSKLLNHSGKRSIKIILSLIVASFVDDLEGRKIDSQARPIVVFEDIESRLHPTVLMNIWNLVDLMPIQKIVTTNSGDLLSAVALSDIRRMCKTVSSVECRFIDEKKFNSDEMRRIAFHIRINRPMSLFARAWIFVEGETEIWLLNEFAAILGIGLQAEGIRLVEYAQCGAGPLIKLANQLGISWHLLADGDEAGVKYARSAGNGDSDDCVTLLPSVDIEHFLYDFGFADVYRQNCGVSSTHNLSRNKIIDMAIRRKSKPGMALAVVDEARRRGKRSIPHLFQKILVKVKSEANNRH</sequence>
<protein>
    <submittedName>
        <fullName evidence="3">Putative ATP-dependent endonuclease of the OLD family</fullName>
    </submittedName>
</protein>
<keyword evidence="3" id="KW-0255">Endonuclease</keyword>
<evidence type="ECO:0000313" key="4">
    <source>
        <dbReference type="Proteomes" id="UP000243745"/>
    </source>
</evidence>
<dbReference type="Gene3D" id="3.40.50.300">
    <property type="entry name" value="P-loop containing nucleotide triphosphate hydrolases"/>
    <property type="match status" value="1"/>
</dbReference>
<dbReference type="InterPro" id="IPR027417">
    <property type="entry name" value="P-loop_NTPase"/>
</dbReference>
<dbReference type="Pfam" id="PF11398">
    <property type="entry name" value="DUF2813"/>
    <property type="match status" value="2"/>
</dbReference>